<evidence type="ECO:0000313" key="10">
    <source>
        <dbReference type="Proteomes" id="UP000009168"/>
    </source>
</evidence>
<keyword evidence="2 5" id="KW-0802">TPR repeat</keyword>
<evidence type="ECO:0000256" key="7">
    <source>
        <dbReference type="SAM" id="MobiDB-lite"/>
    </source>
</evidence>
<dbReference type="InterPro" id="IPR011990">
    <property type="entry name" value="TPR-like_helical_dom_sf"/>
</dbReference>
<dbReference type="Proteomes" id="UP000009168">
    <property type="component" value="Unassembled WGS sequence"/>
</dbReference>
<evidence type="ECO:0000256" key="5">
    <source>
        <dbReference type="PROSITE-ProRule" id="PRU00339"/>
    </source>
</evidence>
<feature type="compositionally biased region" description="Basic and acidic residues" evidence="7">
    <location>
        <begin position="686"/>
        <end position="699"/>
    </location>
</feature>
<dbReference type="HOGENOM" id="CLU_336340_0_0_1"/>
<feature type="region of interest" description="Disordered" evidence="7">
    <location>
        <begin position="265"/>
        <end position="288"/>
    </location>
</feature>
<dbReference type="STRING" id="312017.I7MAP4"/>
<evidence type="ECO:0000313" key="9">
    <source>
        <dbReference type="EMBL" id="EAS04990.1"/>
    </source>
</evidence>
<dbReference type="EMBL" id="GG662429">
    <property type="protein sequence ID" value="EAS04990.1"/>
    <property type="molecule type" value="Genomic_DNA"/>
</dbReference>
<dbReference type="Pfam" id="PF13181">
    <property type="entry name" value="TPR_8"/>
    <property type="match status" value="1"/>
</dbReference>
<dbReference type="PANTHER" id="PTHR46423:SF1">
    <property type="entry name" value="RNA POLYMERASE II-ASSOCIATED PROTEIN 3"/>
    <property type="match status" value="1"/>
</dbReference>
<feature type="region of interest" description="Disordered" evidence="7">
    <location>
        <begin position="674"/>
        <end position="705"/>
    </location>
</feature>
<feature type="domain" description="RNA-polymerase II-associated protein 3-like C-terminal" evidence="8">
    <location>
        <begin position="734"/>
        <end position="824"/>
    </location>
</feature>
<reference evidence="10" key="1">
    <citation type="journal article" date="2006" name="PLoS Biol.">
        <title>Macronuclear genome sequence of the ciliate Tetrahymena thermophila, a model eukaryote.</title>
        <authorList>
            <person name="Eisen J.A."/>
            <person name="Coyne R.S."/>
            <person name="Wu M."/>
            <person name="Wu D."/>
            <person name="Thiagarajan M."/>
            <person name="Wortman J.R."/>
            <person name="Badger J.H."/>
            <person name="Ren Q."/>
            <person name="Amedeo P."/>
            <person name="Jones K.M."/>
            <person name="Tallon L.J."/>
            <person name="Delcher A.L."/>
            <person name="Salzberg S.L."/>
            <person name="Silva J.C."/>
            <person name="Haas B.J."/>
            <person name="Majoros W.H."/>
            <person name="Farzad M."/>
            <person name="Carlton J.M."/>
            <person name="Smith R.K. Jr."/>
            <person name="Garg J."/>
            <person name="Pearlman R.E."/>
            <person name="Karrer K.M."/>
            <person name="Sun L."/>
            <person name="Manning G."/>
            <person name="Elde N.C."/>
            <person name="Turkewitz A.P."/>
            <person name="Asai D.J."/>
            <person name="Wilkes D.E."/>
            <person name="Wang Y."/>
            <person name="Cai H."/>
            <person name="Collins K."/>
            <person name="Stewart B.A."/>
            <person name="Lee S.R."/>
            <person name="Wilamowska K."/>
            <person name="Weinberg Z."/>
            <person name="Ruzzo W.L."/>
            <person name="Wloga D."/>
            <person name="Gaertig J."/>
            <person name="Frankel J."/>
            <person name="Tsao C.-C."/>
            <person name="Gorovsky M.A."/>
            <person name="Keeling P.J."/>
            <person name="Waller R.F."/>
            <person name="Patron N.J."/>
            <person name="Cherry J.M."/>
            <person name="Stover N.A."/>
            <person name="Krieger C.J."/>
            <person name="del Toro C."/>
            <person name="Ryder H.F."/>
            <person name="Williamson S.C."/>
            <person name="Barbeau R.A."/>
            <person name="Hamilton E.P."/>
            <person name="Orias E."/>
        </authorList>
    </citation>
    <scope>NUCLEOTIDE SEQUENCE [LARGE SCALE GENOMIC DNA]</scope>
    <source>
        <strain evidence="10">SB210</strain>
    </source>
</reference>
<dbReference type="Pfam" id="PF13877">
    <property type="entry name" value="RPAP3_C"/>
    <property type="match status" value="1"/>
</dbReference>
<feature type="region of interest" description="Disordered" evidence="7">
    <location>
        <begin position="477"/>
        <end position="501"/>
    </location>
</feature>
<proteinExistence type="inferred from homology"/>
<keyword evidence="6" id="KW-0175">Coiled coil</keyword>
<name>I7MAP4_TETTS</name>
<evidence type="ECO:0000256" key="4">
    <source>
        <dbReference type="ARBA" id="ARBA00040133"/>
    </source>
</evidence>
<gene>
    <name evidence="9" type="ORF">TTHERM_00836620</name>
</gene>
<dbReference type="SMART" id="SM00028">
    <property type="entry name" value="TPR"/>
    <property type="match status" value="8"/>
</dbReference>
<keyword evidence="1" id="KW-0677">Repeat</keyword>
<sequence>MFGGLYPETGGQELLSDLTLEKIDYDWIEKQNKPNFLKKAIKLIEEDGNYFVELKEACIQKLRKLDPSKAPKVFDNNVSDKEKQTLESDIYKWEEELQKKEQQKEKAAKIFEIEQQIQQNETLTEEQKKAKAENEKNKGNEALKSKDFKEAIEYYTKSIEYDPKLAASYCNRALVYLKLKEYDKVIKDCNKAIEIDPNYLKAYHRRGKARFAQDKVYEAYSDFKFIMEKDPENKEVNGDLKECQDLLKKSNTNPEKGFKRVQIVEEEEDDDEQEQQQQQNNTEKLDLEKKKFYDDQVNQIESQKEVANAHIKNGLFDNALQILQTCISKLTSIGSFSASAEDQNEYQRKMANYLNNVALCYKQLDDNKSVINYTNQVIQMKKVLSPDVLVKAYLRRAMAYERLEKYKRSFRDFLKVKHLDPGNLQSSQGMRRVQQCCQYDKEVLSESEDESENKQETTSTQNKSQVEIVEEEEMVLVKKSDSKQNETTNTETKVKQSAEVSSKQDKLDRLSKLKEEGNALFTQKDIEGALKKFREVALEIEVNYSQRLNKKDPVVIQLYLQVLSNQSLCLLSQKKYEDVVKCTTSALYYQEENIKCLYRRAQAVRALGDAISEEKTIENLKLKYEKYEKARKDLEKVNQLDSNNPAAKQLLQEISKLGIEVKLSLRHLETEKLNQKNQEQQQELDQPIKTEQTAKKESDQNQITSNLTTQDINKITEQALQSAADNMLNDFKLPENSTVFEKDFNQLKNNRDKFYAYIKQIPGDHYAKIYDKNDIPSNILLAIVQVLQECGIGDNKEMCQNIVRGLTKTSKFNLCVKFLTKKEKKGVKDLLEAIDLGQATDLLEIFKL</sequence>
<dbReference type="GO" id="GO:0101031">
    <property type="term" value="C:protein folding chaperone complex"/>
    <property type="evidence" value="ECO:0007669"/>
    <property type="project" value="TreeGrafter"/>
</dbReference>
<dbReference type="AlphaFoldDB" id="I7MAP4"/>
<dbReference type="RefSeq" id="XP_001025235.1">
    <property type="nucleotide sequence ID" value="XM_001025235.1"/>
</dbReference>
<dbReference type="InParanoid" id="I7MAP4"/>
<keyword evidence="10" id="KW-1185">Reference proteome</keyword>
<comment type="similarity">
    <text evidence="3">Belongs to the RPAP3 family.</text>
</comment>
<dbReference type="KEGG" id="tet:TTHERM_00836620"/>
<dbReference type="OrthoDB" id="448774at2759"/>
<feature type="compositionally biased region" description="Low complexity" evidence="7">
    <location>
        <begin position="675"/>
        <end position="684"/>
    </location>
</feature>
<feature type="compositionally biased region" description="Polar residues" evidence="7">
    <location>
        <begin position="456"/>
        <end position="465"/>
    </location>
</feature>
<dbReference type="Pfam" id="PF00515">
    <property type="entry name" value="TPR_1"/>
    <property type="match status" value="1"/>
</dbReference>
<evidence type="ECO:0000256" key="1">
    <source>
        <dbReference type="ARBA" id="ARBA00022737"/>
    </source>
</evidence>
<feature type="coiled-coil region" evidence="6">
    <location>
        <begin position="83"/>
        <end position="140"/>
    </location>
</feature>
<feature type="repeat" description="TPR" evidence="5">
    <location>
        <begin position="200"/>
        <end position="233"/>
    </location>
</feature>
<feature type="compositionally biased region" description="Basic and acidic residues" evidence="7">
    <location>
        <begin position="492"/>
        <end position="501"/>
    </location>
</feature>
<feature type="repeat" description="TPR" evidence="5">
    <location>
        <begin position="390"/>
        <end position="423"/>
    </location>
</feature>
<dbReference type="InterPro" id="IPR051966">
    <property type="entry name" value="RPAP3"/>
</dbReference>
<dbReference type="OMA" id="ECTIYTN"/>
<dbReference type="PROSITE" id="PS50293">
    <property type="entry name" value="TPR_REGION"/>
    <property type="match status" value="1"/>
</dbReference>
<dbReference type="GeneID" id="7834373"/>
<feature type="region of interest" description="Disordered" evidence="7">
    <location>
        <begin position="444"/>
        <end position="465"/>
    </location>
</feature>
<accession>I7MAP4</accession>
<feature type="compositionally biased region" description="Acidic residues" evidence="7">
    <location>
        <begin position="265"/>
        <end position="274"/>
    </location>
</feature>
<feature type="repeat" description="TPR" evidence="5">
    <location>
        <begin position="166"/>
        <end position="199"/>
    </location>
</feature>
<dbReference type="PANTHER" id="PTHR46423">
    <property type="entry name" value="RNA POLYMERASE II-ASSOCIATED PROTEIN 3"/>
    <property type="match status" value="1"/>
</dbReference>
<feature type="repeat" description="TPR" evidence="5">
    <location>
        <begin position="132"/>
        <end position="165"/>
    </location>
</feature>
<evidence type="ECO:0000256" key="3">
    <source>
        <dbReference type="ARBA" id="ARBA00038275"/>
    </source>
</evidence>
<protein>
    <recommendedName>
        <fullName evidence="4">RNA polymerase II-associated protein 3</fullName>
    </recommendedName>
</protein>
<dbReference type="Gene3D" id="1.25.40.10">
    <property type="entry name" value="Tetratricopeptide repeat domain"/>
    <property type="match status" value="3"/>
</dbReference>
<evidence type="ECO:0000256" key="2">
    <source>
        <dbReference type="ARBA" id="ARBA00022803"/>
    </source>
</evidence>
<dbReference type="InterPro" id="IPR019734">
    <property type="entry name" value="TPR_rpt"/>
</dbReference>
<dbReference type="InterPro" id="IPR025986">
    <property type="entry name" value="RPAP3-like_C"/>
</dbReference>
<dbReference type="SUPFAM" id="SSF48452">
    <property type="entry name" value="TPR-like"/>
    <property type="match status" value="3"/>
</dbReference>
<dbReference type="eggNOG" id="KOG4648">
    <property type="taxonomic scope" value="Eukaryota"/>
</dbReference>
<feature type="coiled-coil region" evidence="6">
    <location>
        <begin position="610"/>
        <end position="640"/>
    </location>
</feature>
<dbReference type="PROSITE" id="PS50005">
    <property type="entry name" value="TPR"/>
    <property type="match status" value="4"/>
</dbReference>
<organism evidence="9 10">
    <name type="scientific">Tetrahymena thermophila (strain SB210)</name>
    <dbReference type="NCBI Taxonomy" id="312017"/>
    <lineage>
        <taxon>Eukaryota</taxon>
        <taxon>Sar</taxon>
        <taxon>Alveolata</taxon>
        <taxon>Ciliophora</taxon>
        <taxon>Intramacronucleata</taxon>
        <taxon>Oligohymenophorea</taxon>
        <taxon>Hymenostomatida</taxon>
        <taxon>Tetrahymenina</taxon>
        <taxon>Tetrahymenidae</taxon>
        <taxon>Tetrahymena</taxon>
    </lineage>
</organism>
<evidence type="ECO:0000259" key="8">
    <source>
        <dbReference type="Pfam" id="PF13877"/>
    </source>
</evidence>
<evidence type="ECO:0000256" key="6">
    <source>
        <dbReference type="SAM" id="Coils"/>
    </source>
</evidence>